<keyword evidence="7" id="KW-0574">Periplasm</keyword>
<feature type="non-terminal residue" evidence="13">
    <location>
        <position position="129"/>
    </location>
</feature>
<dbReference type="SUPFAM" id="SSF50494">
    <property type="entry name" value="Trypsin-like serine proteases"/>
    <property type="match status" value="1"/>
</dbReference>
<keyword evidence="9" id="KW-0720">Serine protease</keyword>
<dbReference type="EMBL" id="JAIBCX010000444">
    <property type="protein sequence ID" value="MCJ8355793.1"/>
    <property type="molecule type" value="Genomic_DNA"/>
</dbReference>
<evidence type="ECO:0000313" key="13">
    <source>
        <dbReference type="EMBL" id="MCJ8355793.1"/>
    </source>
</evidence>
<reference evidence="13" key="1">
    <citation type="journal article" date="2021" name="Polymers (Basel)">
        <title>Highly Stretchable Bacterial Cellulose Produced by Komagataeibacter hansenii SI1.</title>
        <authorList>
            <person name="Cielecka I."/>
            <person name="Ryngajllo M."/>
            <person name="Maniukiewicz W."/>
            <person name="Bielecki S."/>
        </authorList>
    </citation>
    <scope>NUCLEOTIDE SEQUENCE</scope>
    <source>
        <strain evidence="13">SI1</strain>
    </source>
</reference>
<evidence type="ECO:0000256" key="5">
    <source>
        <dbReference type="ARBA" id="ARBA00013958"/>
    </source>
</evidence>
<evidence type="ECO:0000259" key="12">
    <source>
        <dbReference type="PROSITE" id="PS50106"/>
    </source>
</evidence>
<dbReference type="Proteomes" id="UP001202887">
    <property type="component" value="Unassembled WGS sequence"/>
</dbReference>
<feature type="non-terminal residue" evidence="13">
    <location>
        <position position="1"/>
    </location>
</feature>
<comment type="caution">
    <text evidence="13">The sequence shown here is derived from an EMBL/GenBank/DDBJ whole genome shotgun (WGS) entry which is preliminary data.</text>
</comment>
<dbReference type="PROSITE" id="PS50106">
    <property type="entry name" value="PDZ"/>
    <property type="match status" value="1"/>
</dbReference>
<evidence type="ECO:0000256" key="10">
    <source>
        <dbReference type="ARBA" id="ARBA00023016"/>
    </source>
</evidence>
<dbReference type="RefSeq" id="WP_247068276.1">
    <property type="nucleotide sequence ID" value="NZ_JAIBCX010000444.1"/>
</dbReference>
<comment type="subcellular location">
    <subcellularLocation>
        <location evidence="2">Periplasm</location>
    </subcellularLocation>
</comment>
<evidence type="ECO:0000256" key="7">
    <source>
        <dbReference type="ARBA" id="ARBA00022764"/>
    </source>
</evidence>
<dbReference type="AlphaFoldDB" id="A0AAW5EY88"/>
<proteinExistence type="inferred from homology"/>
<keyword evidence="6" id="KW-0645">Protease</keyword>
<dbReference type="PANTHER" id="PTHR22939">
    <property type="entry name" value="SERINE PROTEASE FAMILY S1C HTRA-RELATED"/>
    <property type="match status" value="1"/>
</dbReference>
<dbReference type="PANTHER" id="PTHR22939:SF130">
    <property type="entry name" value="PERIPLASMIC SERINE ENDOPROTEASE DEGP-LIKE-RELATED"/>
    <property type="match status" value="1"/>
</dbReference>
<evidence type="ECO:0000256" key="9">
    <source>
        <dbReference type="ARBA" id="ARBA00022825"/>
    </source>
</evidence>
<evidence type="ECO:0000256" key="4">
    <source>
        <dbReference type="ARBA" id="ARBA00013035"/>
    </source>
</evidence>
<evidence type="ECO:0000313" key="14">
    <source>
        <dbReference type="Proteomes" id="UP001202887"/>
    </source>
</evidence>
<evidence type="ECO:0000256" key="11">
    <source>
        <dbReference type="ARBA" id="ARBA00032850"/>
    </source>
</evidence>
<dbReference type="InterPro" id="IPR001254">
    <property type="entry name" value="Trypsin_dom"/>
</dbReference>
<gene>
    <name evidence="13" type="ORF">K1W68_17695</name>
</gene>
<dbReference type="GO" id="GO:0006508">
    <property type="term" value="P:proteolysis"/>
    <property type="evidence" value="ECO:0007669"/>
    <property type="project" value="UniProtKB-KW"/>
</dbReference>
<dbReference type="InterPro" id="IPR036034">
    <property type="entry name" value="PDZ_sf"/>
</dbReference>
<protein>
    <recommendedName>
        <fullName evidence="5">Probable periplasmic serine endoprotease DegP-like</fullName>
        <ecNumber evidence="4">3.4.21.107</ecNumber>
    </recommendedName>
    <alternativeName>
        <fullName evidence="11">Protease Do</fullName>
    </alternativeName>
</protein>
<dbReference type="SUPFAM" id="SSF50156">
    <property type="entry name" value="PDZ domain-like"/>
    <property type="match status" value="1"/>
</dbReference>
<evidence type="ECO:0000256" key="8">
    <source>
        <dbReference type="ARBA" id="ARBA00022801"/>
    </source>
</evidence>
<dbReference type="InterPro" id="IPR001478">
    <property type="entry name" value="PDZ"/>
</dbReference>
<feature type="domain" description="PDZ" evidence="12">
    <location>
        <begin position="77"/>
        <end position="129"/>
    </location>
</feature>
<comment type="catalytic activity">
    <reaction evidence="1">
        <text>Acts on substrates that are at least partially unfolded. The cleavage site P1 residue is normally between a pair of hydrophobic residues, such as Val-|-Val.</text>
        <dbReference type="EC" id="3.4.21.107"/>
    </reaction>
</comment>
<keyword evidence="10" id="KW-0346">Stress response</keyword>
<accession>A0AAW5EY88</accession>
<evidence type="ECO:0000256" key="1">
    <source>
        <dbReference type="ARBA" id="ARBA00001772"/>
    </source>
</evidence>
<dbReference type="Gene3D" id="2.40.10.120">
    <property type="match status" value="1"/>
</dbReference>
<keyword evidence="8" id="KW-0378">Hydrolase</keyword>
<reference evidence="13" key="2">
    <citation type="submission" date="2022-03" db="EMBL/GenBank/DDBJ databases">
        <authorList>
            <person name="Ryngajllo M."/>
            <person name="Jacek P."/>
            <person name="Kubiak K."/>
        </authorList>
    </citation>
    <scope>NUCLEOTIDE SEQUENCE</scope>
    <source>
        <strain evidence="13">SI1</strain>
    </source>
</reference>
<organism evidence="13 14">
    <name type="scientific">Novacetimonas hansenii</name>
    <name type="common">Komagataeibacter hansenii</name>
    <dbReference type="NCBI Taxonomy" id="436"/>
    <lineage>
        <taxon>Bacteria</taxon>
        <taxon>Pseudomonadati</taxon>
        <taxon>Pseudomonadota</taxon>
        <taxon>Alphaproteobacteria</taxon>
        <taxon>Acetobacterales</taxon>
        <taxon>Acetobacteraceae</taxon>
        <taxon>Novacetimonas</taxon>
    </lineage>
</organism>
<evidence type="ECO:0000256" key="3">
    <source>
        <dbReference type="ARBA" id="ARBA00010541"/>
    </source>
</evidence>
<dbReference type="InterPro" id="IPR009003">
    <property type="entry name" value="Peptidase_S1_PA"/>
</dbReference>
<dbReference type="Pfam" id="PF00089">
    <property type="entry name" value="Trypsin"/>
    <property type="match status" value="1"/>
</dbReference>
<name>A0AAW5EY88_NOVHA</name>
<dbReference type="PRINTS" id="PR00834">
    <property type="entry name" value="PROTEASES2C"/>
</dbReference>
<dbReference type="EC" id="3.4.21.107" evidence="4"/>
<comment type="similarity">
    <text evidence="3">Belongs to the peptidase S1C family.</text>
</comment>
<dbReference type="GO" id="GO:0042597">
    <property type="term" value="C:periplasmic space"/>
    <property type="evidence" value="ECO:0007669"/>
    <property type="project" value="UniProtKB-SubCell"/>
</dbReference>
<sequence length="129" mass="13302">IEQGPYDDFIQTDAPINKGNSGGPLFNLRGEVIGINTAIFSPSGGSIGIGFSIPSAEARGIIEQLRHHGTVTRGWIGVRIQDVTQEIADGLGLQNAHGALIAGVEPKGPAAAAHLQTGDVIVSLNGKDI</sequence>
<evidence type="ECO:0000256" key="2">
    <source>
        <dbReference type="ARBA" id="ARBA00004418"/>
    </source>
</evidence>
<dbReference type="Gene3D" id="2.30.42.10">
    <property type="match status" value="1"/>
</dbReference>
<dbReference type="GO" id="GO:0004252">
    <property type="term" value="F:serine-type endopeptidase activity"/>
    <property type="evidence" value="ECO:0007669"/>
    <property type="project" value="InterPro"/>
</dbReference>
<evidence type="ECO:0000256" key="6">
    <source>
        <dbReference type="ARBA" id="ARBA00022670"/>
    </source>
</evidence>
<dbReference type="InterPro" id="IPR001940">
    <property type="entry name" value="Peptidase_S1C"/>
</dbReference>
<dbReference type="Pfam" id="PF00595">
    <property type="entry name" value="PDZ"/>
    <property type="match status" value="1"/>
</dbReference>